<dbReference type="SUPFAM" id="SSF81383">
    <property type="entry name" value="F-box domain"/>
    <property type="match status" value="1"/>
</dbReference>
<dbReference type="NCBIfam" id="TIGR01640">
    <property type="entry name" value="F_box_assoc_1"/>
    <property type="match status" value="1"/>
</dbReference>
<dbReference type="Pfam" id="PF08268">
    <property type="entry name" value="FBA_3"/>
    <property type="match status" value="1"/>
</dbReference>
<dbReference type="Pfam" id="PF00646">
    <property type="entry name" value="F-box"/>
    <property type="match status" value="1"/>
</dbReference>
<sequence length="398" mass="44716">MSSTSTEVPAELAEDVTAEILSRLSVKDLLRCKCVSKSWRALISSPNLALTTSGRERAIVGCDNQSISVDSKAMAFYSIDAELSVEKLPYPTGEVPSHYADFMFLASCNGLILFYASKGIYLWNPLTSCCRLLTQFSVLASKLESFYSIASGLWFDKISDVYKVVLVTRTGRPRPRSSGPSVCVASLMKNETKTNIKFPYKLPYLEDDESFIPSSGVLVMGHLHWIVKQQSGKAQLIVYFDEETNQFRKLPMPQEDEYEDGGSRYYYFGLTVLHGCLCMSKAVKMSSEFVDIDFADNDVLIMRDYGMKHSWTKMFTIQGLMVPLHTRISSNLVLVSRLSHFYVYDLEKKYSQKLTVQPYYNNNLRNKDGGKANSEPVTPNIIVGPLSFVESLASVDSM</sequence>
<evidence type="ECO:0000259" key="1">
    <source>
        <dbReference type="SMART" id="SM00256"/>
    </source>
</evidence>
<dbReference type="Proteomes" id="UP001161247">
    <property type="component" value="Chromosome 3"/>
</dbReference>
<accession>A0AAV1D040</accession>
<proteinExistence type="predicted"/>
<dbReference type="PANTHER" id="PTHR31672:SF13">
    <property type="entry name" value="F-BOX PROTEIN CPR30-LIKE"/>
    <property type="match status" value="1"/>
</dbReference>
<dbReference type="InterPro" id="IPR050796">
    <property type="entry name" value="SCF_F-box_component"/>
</dbReference>
<dbReference type="InterPro" id="IPR001810">
    <property type="entry name" value="F-box_dom"/>
</dbReference>
<organism evidence="2 3">
    <name type="scientific">Oldenlandia corymbosa var. corymbosa</name>
    <dbReference type="NCBI Taxonomy" id="529605"/>
    <lineage>
        <taxon>Eukaryota</taxon>
        <taxon>Viridiplantae</taxon>
        <taxon>Streptophyta</taxon>
        <taxon>Embryophyta</taxon>
        <taxon>Tracheophyta</taxon>
        <taxon>Spermatophyta</taxon>
        <taxon>Magnoliopsida</taxon>
        <taxon>eudicotyledons</taxon>
        <taxon>Gunneridae</taxon>
        <taxon>Pentapetalae</taxon>
        <taxon>asterids</taxon>
        <taxon>lamiids</taxon>
        <taxon>Gentianales</taxon>
        <taxon>Rubiaceae</taxon>
        <taxon>Rubioideae</taxon>
        <taxon>Spermacoceae</taxon>
        <taxon>Hedyotis-Oldenlandia complex</taxon>
        <taxon>Oldenlandia</taxon>
    </lineage>
</organism>
<dbReference type="CDD" id="cd22157">
    <property type="entry name" value="F-box_AtFBW1-like"/>
    <property type="match status" value="1"/>
</dbReference>
<protein>
    <submittedName>
        <fullName evidence="2">OLC1v1037944C1</fullName>
    </submittedName>
</protein>
<feature type="domain" description="F-box" evidence="1">
    <location>
        <begin position="12"/>
        <end position="52"/>
    </location>
</feature>
<dbReference type="EMBL" id="OX459120">
    <property type="protein sequence ID" value="CAI9100776.1"/>
    <property type="molecule type" value="Genomic_DNA"/>
</dbReference>
<evidence type="ECO:0000313" key="3">
    <source>
        <dbReference type="Proteomes" id="UP001161247"/>
    </source>
</evidence>
<gene>
    <name evidence="2" type="ORF">OLC1_LOCUS10524</name>
</gene>
<keyword evidence="3" id="KW-1185">Reference proteome</keyword>
<evidence type="ECO:0000313" key="2">
    <source>
        <dbReference type="EMBL" id="CAI9100776.1"/>
    </source>
</evidence>
<dbReference type="InterPro" id="IPR013187">
    <property type="entry name" value="F-box-assoc_dom_typ3"/>
</dbReference>
<dbReference type="AlphaFoldDB" id="A0AAV1D040"/>
<dbReference type="SMART" id="SM00256">
    <property type="entry name" value="FBOX"/>
    <property type="match status" value="1"/>
</dbReference>
<dbReference type="InterPro" id="IPR017451">
    <property type="entry name" value="F-box-assoc_interact_dom"/>
</dbReference>
<dbReference type="Gene3D" id="1.20.1280.50">
    <property type="match status" value="1"/>
</dbReference>
<name>A0AAV1D040_OLDCO</name>
<dbReference type="InterPro" id="IPR036047">
    <property type="entry name" value="F-box-like_dom_sf"/>
</dbReference>
<reference evidence="2" key="1">
    <citation type="submission" date="2023-03" db="EMBL/GenBank/DDBJ databases">
        <authorList>
            <person name="Julca I."/>
        </authorList>
    </citation>
    <scope>NUCLEOTIDE SEQUENCE</scope>
</reference>
<dbReference type="PANTHER" id="PTHR31672">
    <property type="entry name" value="BNACNNG10540D PROTEIN"/>
    <property type="match status" value="1"/>
</dbReference>